<feature type="active site" description="Proton acceptor" evidence="5">
    <location>
        <position position="91"/>
    </location>
</feature>
<dbReference type="CDD" id="cd05311">
    <property type="entry name" value="NAD_bind_2_malic_enz"/>
    <property type="match status" value="1"/>
</dbReference>
<dbReference type="InterPro" id="IPR046346">
    <property type="entry name" value="Aminoacid_DH-like_N_sf"/>
</dbReference>
<evidence type="ECO:0000256" key="6">
    <source>
        <dbReference type="PIRSR" id="PIRSR000106-2"/>
    </source>
</evidence>
<dbReference type="eggNOG" id="COG0281">
    <property type="taxonomic scope" value="Bacteria"/>
</dbReference>
<dbReference type="PANTHER" id="PTHR43237">
    <property type="entry name" value="NADP-DEPENDENT MALIC ENZYME"/>
    <property type="match status" value="1"/>
</dbReference>
<dbReference type="InterPro" id="IPR012302">
    <property type="entry name" value="Malic_NAD-bd"/>
</dbReference>
<dbReference type="EMBL" id="CCSE01000001">
    <property type="protein sequence ID" value="CEA00744.1"/>
    <property type="molecule type" value="Genomic_DNA"/>
</dbReference>
<dbReference type="STRING" id="1461582.BN1048_01067"/>
<dbReference type="FunFam" id="3.40.50.720:FF:000095">
    <property type="entry name" value="NADP-dependent malic enzyme"/>
    <property type="match status" value="1"/>
</dbReference>
<dbReference type="SUPFAM" id="SSF53223">
    <property type="entry name" value="Aminoacid dehydrogenase-like, N-terminal domain"/>
    <property type="match status" value="1"/>
</dbReference>
<dbReference type="PANTHER" id="PTHR43237:SF4">
    <property type="entry name" value="NADP-DEPENDENT MALIC ENZYME"/>
    <property type="match status" value="1"/>
</dbReference>
<evidence type="ECO:0000313" key="11">
    <source>
        <dbReference type="Proteomes" id="UP000044136"/>
    </source>
</evidence>
<comment type="cofactor">
    <cofactor evidence="7">
        <name>Mg(2+)</name>
        <dbReference type="ChEBI" id="CHEBI:18420"/>
    </cofactor>
    <cofactor evidence="7">
        <name>Mn(2+)</name>
        <dbReference type="ChEBI" id="CHEBI:29035"/>
    </cofactor>
    <text evidence="7">Divalent metal cations. Prefers magnesium or manganese.</text>
</comment>
<dbReference type="PIRSF" id="PIRSF000106">
    <property type="entry name" value="ME"/>
    <property type="match status" value="1"/>
</dbReference>
<dbReference type="InterPro" id="IPR037062">
    <property type="entry name" value="Malic_N_dom_sf"/>
</dbReference>
<evidence type="ECO:0000256" key="7">
    <source>
        <dbReference type="PIRSR" id="PIRSR000106-3"/>
    </source>
</evidence>
<evidence type="ECO:0000313" key="10">
    <source>
        <dbReference type="EMBL" id="CEA00744.1"/>
    </source>
</evidence>
<organism evidence="10 11">
    <name type="scientific">Jeotgalicoccus saudimassiliensis</name>
    <dbReference type="NCBI Taxonomy" id="1461582"/>
    <lineage>
        <taxon>Bacteria</taxon>
        <taxon>Bacillati</taxon>
        <taxon>Bacillota</taxon>
        <taxon>Bacilli</taxon>
        <taxon>Bacillales</taxon>
        <taxon>Staphylococcaceae</taxon>
        <taxon>Jeotgalicoccus</taxon>
    </lineage>
</organism>
<accession>A0A078M3D1</accession>
<proteinExistence type="inferred from homology"/>
<dbReference type="GO" id="GO:0046872">
    <property type="term" value="F:metal ion binding"/>
    <property type="evidence" value="ECO:0007669"/>
    <property type="project" value="UniProtKB-KW"/>
</dbReference>
<feature type="binding site" evidence="7">
    <location>
        <position position="134"/>
    </location>
    <ligand>
        <name>a divalent metal cation</name>
        <dbReference type="ChEBI" id="CHEBI:60240"/>
    </ligand>
</feature>
<dbReference type="OrthoDB" id="9805787at2"/>
<dbReference type="SMART" id="SM00919">
    <property type="entry name" value="Malic_M"/>
    <property type="match status" value="1"/>
</dbReference>
<keyword evidence="3 7" id="KW-0479">Metal-binding</keyword>
<feature type="binding site" evidence="7">
    <location>
        <position position="159"/>
    </location>
    <ligand>
        <name>a divalent metal cation</name>
        <dbReference type="ChEBI" id="CHEBI:60240"/>
    </ligand>
</feature>
<keyword evidence="11" id="KW-1185">Reference proteome</keyword>
<dbReference type="GO" id="GO:0016616">
    <property type="term" value="F:oxidoreductase activity, acting on the CH-OH group of donors, NAD or NADP as acceptor"/>
    <property type="evidence" value="ECO:0007669"/>
    <property type="project" value="InterPro"/>
</dbReference>
<evidence type="ECO:0000259" key="9">
    <source>
        <dbReference type="SMART" id="SM01274"/>
    </source>
</evidence>
<name>A0A078M3D1_9STAP</name>
<dbReference type="AlphaFoldDB" id="A0A078M3D1"/>
<dbReference type="GO" id="GO:0051287">
    <property type="term" value="F:NAD binding"/>
    <property type="evidence" value="ECO:0007669"/>
    <property type="project" value="InterPro"/>
</dbReference>
<protein>
    <submittedName>
        <fullName evidence="10">NAD-dependent malic enzyme</fullName>
    </submittedName>
</protein>
<dbReference type="PROSITE" id="PS00331">
    <property type="entry name" value="MALIC_ENZYMES"/>
    <property type="match status" value="1"/>
</dbReference>
<dbReference type="InterPro" id="IPR012301">
    <property type="entry name" value="Malic_N_dom"/>
</dbReference>
<dbReference type="Gene3D" id="3.40.50.10380">
    <property type="entry name" value="Malic enzyme, N-terminal domain"/>
    <property type="match status" value="1"/>
</dbReference>
<dbReference type="InterPro" id="IPR001891">
    <property type="entry name" value="Malic_OxRdtase"/>
</dbReference>
<dbReference type="GO" id="GO:0004470">
    <property type="term" value="F:malic enzyme activity"/>
    <property type="evidence" value="ECO:0007669"/>
    <property type="project" value="InterPro"/>
</dbReference>
<comment type="similarity">
    <text evidence="2">Belongs to the malic enzymes family.</text>
</comment>
<feature type="domain" description="Malic enzyme NAD-binding" evidence="8">
    <location>
        <begin position="160"/>
        <end position="384"/>
    </location>
</feature>
<dbReference type="Proteomes" id="UP000044136">
    <property type="component" value="Unassembled WGS sequence"/>
</dbReference>
<feature type="binding site" evidence="6">
    <location>
        <position position="286"/>
    </location>
    <ligand>
        <name>(S)-malate</name>
        <dbReference type="ChEBI" id="CHEBI:15589"/>
    </ligand>
</feature>
<dbReference type="InterPro" id="IPR036291">
    <property type="entry name" value="NAD(P)-bd_dom_sf"/>
</dbReference>
<dbReference type="InterPro" id="IPR051674">
    <property type="entry name" value="Malate_Decarboxylase"/>
</dbReference>
<feature type="active site" description="Proton donor" evidence="5">
    <location>
        <position position="36"/>
    </location>
</feature>
<evidence type="ECO:0000256" key="4">
    <source>
        <dbReference type="ARBA" id="ARBA00023002"/>
    </source>
</evidence>
<gene>
    <name evidence="10" type="ORF">BN1048_01067</name>
</gene>
<keyword evidence="4" id="KW-0560">Oxidoreductase</keyword>
<dbReference type="InterPro" id="IPR045213">
    <property type="entry name" value="Malic_NAD-bd_bact_type"/>
</dbReference>
<evidence type="ECO:0000256" key="2">
    <source>
        <dbReference type="ARBA" id="ARBA00008785"/>
    </source>
</evidence>
<feature type="binding site" evidence="7">
    <location>
        <position position="133"/>
    </location>
    <ligand>
        <name>a divalent metal cation</name>
        <dbReference type="ChEBI" id="CHEBI:60240"/>
    </ligand>
</feature>
<feature type="domain" description="Malic enzyme N-terminal" evidence="9">
    <location>
        <begin position="15"/>
        <end position="148"/>
    </location>
</feature>
<dbReference type="SMART" id="SM01274">
    <property type="entry name" value="malic"/>
    <property type="match status" value="1"/>
</dbReference>
<dbReference type="Gene3D" id="3.40.50.720">
    <property type="entry name" value="NAD(P)-binding Rossmann-like Domain"/>
    <property type="match status" value="1"/>
</dbReference>
<dbReference type="HOGENOM" id="CLU_034446_2_1_9"/>
<feature type="binding site" evidence="6">
    <location>
        <position position="316"/>
    </location>
    <ligand>
        <name>(S)-malate</name>
        <dbReference type="ChEBI" id="CHEBI:15589"/>
    </ligand>
</feature>
<evidence type="ECO:0000259" key="8">
    <source>
        <dbReference type="SMART" id="SM00919"/>
    </source>
</evidence>
<dbReference type="FunFam" id="3.40.50.10380:FF:000003">
    <property type="entry name" value="NADP-dependent malic enzyme"/>
    <property type="match status" value="1"/>
</dbReference>
<dbReference type="Pfam" id="PF03949">
    <property type="entry name" value="Malic_M"/>
    <property type="match status" value="1"/>
</dbReference>
<evidence type="ECO:0000256" key="3">
    <source>
        <dbReference type="ARBA" id="ARBA00022723"/>
    </source>
</evidence>
<evidence type="ECO:0000256" key="1">
    <source>
        <dbReference type="ARBA" id="ARBA00001936"/>
    </source>
</evidence>
<comment type="cofactor">
    <cofactor evidence="1">
        <name>Mn(2+)</name>
        <dbReference type="ChEBI" id="CHEBI:29035"/>
    </cofactor>
</comment>
<dbReference type="InterPro" id="IPR015884">
    <property type="entry name" value="Malic_enzyme_CS"/>
</dbReference>
<reference evidence="10 11" key="1">
    <citation type="submission" date="2014-07" db="EMBL/GenBank/DDBJ databases">
        <authorList>
            <person name="Urmite Genomes Urmite Genomes"/>
        </authorList>
    </citation>
    <scope>NUCLEOTIDE SEQUENCE [LARGE SCALE GENOMIC DNA]</scope>
    <source>
        <strain evidence="10 11">13MG44_air</strain>
    </source>
</reference>
<dbReference type="Pfam" id="PF00390">
    <property type="entry name" value="malic"/>
    <property type="match status" value="1"/>
</dbReference>
<sequence>MSLKSDALELHKENQGKLSVNSKVVLKDKEALSLAYSPGVAEPCKEIYEDERKIFDYTIKGNTVGVVTDGSAVLGLGNIGAAASLPVMEGKSALLKSFAGVDSFPIALKTNDVDEIVNTVKLMTPVFGGINLEDISAPRCFEIEERLKKETDIPVFHDDQHGTAIVTLAGLINAVKLTGKTLSAVKVVLNGAGAAGVAIVKLLHSFGVKDMIMCDSRGAIYEGRAAGMNAIKEEVAKFTNIDNKAGSLKDVLEGADVFIGVSVENAVTEDMVRSMNEDPIIFAMANPTPEIMPDTAIAAGAKVVGTGRSDFPNQVNNVLAFPGIFRGALDVQSTHINEEMKKAAVLAIAEIVTQDELDAEYVIPDAFHPEVAPTVAERVAEAAMSTGVARRKVEPGYVYDKTKRLISELNG</sequence>
<dbReference type="SUPFAM" id="SSF51735">
    <property type="entry name" value="NAD(P)-binding Rossmann-fold domains"/>
    <property type="match status" value="1"/>
</dbReference>
<evidence type="ECO:0000256" key="5">
    <source>
        <dbReference type="PIRSR" id="PIRSR000106-1"/>
    </source>
</evidence>